<gene>
    <name evidence="2" type="ORF">SGGMMB4_01790</name>
</gene>
<dbReference type="RefSeq" id="WP_041866701.1">
    <property type="nucleotide sequence ID" value="NC_007712.1"/>
</dbReference>
<evidence type="ECO:0000256" key="1">
    <source>
        <dbReference type="SAM" id="Phobius"/>
    </source>
</evidence>
<reference evidence="2 3" key="1">
    <citation type="submission" date="2015-05" db="EMBL/GenBank/DDBJ databases">
        <authorList>
            <person name="Goodhead I."/>
        </authorList>
    </citation>
    <scope>NUCLEOTIDE SEQUENCE [LARGE SCALE GENOMIC DNA]</scope>
    <source>
        <strain evidence="3">morsitans</strain>
    </source>
</reference>
<evidence type="ECO:0008006" key="4">
    <source>
        <dbReference type="Google" id="ProtNLM"/>
    </source>
</evidence>
<dbReference type="BioCyc" id="SGLO343509:SGP1_RS06580-MONOMER"/>
<organism evidence="2 3">
    <name type="scientific">Sodalis glossinidius (strain morsitans)</name>
    <dbReference type="NCBI Taxonomy" id="343509"/>
    <lineage>
        <taxon>Bacteria</taxon>
        <taxon>Pseudomonadati</taxon>
        <taxon>Pseudomonadota</taxon>
        <taxon>Gammaproteobacteria</taxon>
        <taxon>Enterobacterales</taxon>
        <taxon>Bruguierivoracaceae</taxon>
        <taxon>Sodalis</taxon>
    </lineage>
</organism>
<dbReference type="AlphaFoldDB" id="A0A193QHG0"/>
<protein>
    <recommendedName>
        <fullName evidence="4">Metal resistance protein</fullName>
    </recommendedName>
</protein>
<evidence type="ECO:0000313" key="3">
    <source>
        <dbReference type="Proteomes" id="UP000245838"/>
    </source>
</evidence>
<keyword evidence="1" id="KW-1133">Transmembrane helix</keyword>
<accession>A0A193QHG0</accession>
<sequence length="118" mass="12714">MMISPQRAKLILALVCLVLAFCLVQRSFNLPAQPVAPISASEHADHPDDIAGSDKPCALGAKSLIGNAPLLDTALPFLVLLLALIATLFQAVSATCYRRALLLSPLQRRHLLLCVFQE</sequence>
<feature type="transmembrane region" description="Helical" evidence="1">
    <location>
        <begin position="74"/>
        <end position="97"/>
    </location>
</feature>
<dbReference type="Proteomes" id="UP000245838">
    <property type="component" value="Chromosome sggmmb4_Chromosome"/>
</dbReference>
<dbReference type="OrthoDB" id="6548889at2"/>
<proteinExistence type="predicted"/>
<name>A0A193QHG0_SODGM</name>
<keyword evidence="1" id="KW-0812">Transmembrane</keyword>
<evidence type="ECO:0000313" key="2">
    <source>
        <dbReference type="EMBL" id="CRL44601.1"/>
    </source>
</evidence>
<keyword evidence="1" id="KW-0472">Membrane</keyword>
<dbReference type="EMBL" id="LN854557">
    <property type="protein sequence ID" value="CRL44601.1"/>
    <property type="molecule type" value="Genomic_DNA"/>
</dbReference>